<proteinExistence type="inferred from homology"/>
<evidence type="ECO:0000313" key="4">
    <source>
        <dbReference type="EMBL" id="JAC54233.1"/>
    </source>
</evidence>
<dbReference type="InterPro" id="IPR019309">
    <property type="entry name" value="WASHC3"/>
</dbReference>
<dbReference type="Gene3D" id="1.20.5.110">
    <property type="match status" value="1"/>
</dbReference>
<comment type="similarity">
    <text evidence="1">Belongs to the CCDC53 family.</text>
</comment>
<name>A0A034WKG0_BACDO</name>
<dbReference type="GO" id="GO:0006887">
    <property type="term" value="P:exocytosis"/>
    <property type="evidence" value="ECO:0007669"/>
    <property type="project" value="TreeGrafter"/>
</dbReference>
<evidence type="ECO:0000256" key="2">
    <source>
        <dbReference type="SAM" id="Coils"/>
    </source>
</evidence>
<dbReference type="Pfam" id="PF10152">
    <property type="entry name" value="CCDC53"/>
    <property type="match status" value="1"/>
</dbReference>
<dbReference type="PANTHER" id="PTHR13015:SF0">
    <property type="entry name" value="WASH COMPLEX SUBUNIT 3"/>
    <property type="match status" value="1"/>
</dbReference>
<feature type="coiled-coil region" evidence="2">
    <location>
        <begin position="42"/>
        <end position="69"/>
    </location>
</feature>
<keyword evidence="2" id="KW-0175">Coiled coil</keyword>
<dbReference type="EMBL" id="GAKP01004719">
    <property type="protein sequence ID" value="JAC54233.1"/>
    <property type="molecule type" value="Transcribed_RNA"/>
</dbReference>
<protein>
    <submittedName>
        <fullName evidence="4">WASH complex subunit CCDC53-like protein</fullName>
    </submittedName>
</protein>
<evidence type="ECO:0000256" key="3">
    <source>
        <dbReference type="SAM" id="MobiDB-lite"/>
    </source>
</evidence>
<dbReference type="AlphaFoldDB" id="A0A034WKG0"/>
<dbReference type="PANTHER" id="PTHR13015">
    <property type="entry name" value="PROTEIN AD-016-RELATED"/>
    <property type="match status" value="1"/>
</dbReference>
<evidence type="ECO:0000256" key="1">
    <source>
        <dbReference type="ARBA" id="ARBA00006290"/>
    </source>
</evidence>
<organism evidence="4">
    <name type="scientific">Bactrocera dorsalis</name>
    <name type="common">Oriental fruit fly</name>
    <name type="synonym">Dacus dorsalis</name>
    <dbReference type="NCBI Taxonomy" id="27457"/>
    <lineage>
        <taxon>Eukaryota</taxon>
        <taxon>Metazoa</taxon>
        <taxon>Ecdysozoa</taxon>
        <taxon>Arthropoda</taxon>
        <taxon>Hexapoda</taxon>
        <taxon>Insecta</taxon>
        <taxon>Pterygota</taxon>
        <taxon>Neoptera</taxon>
        <taxon>Endopterygota</taxon>
        <taxon>Diptera</taxon>
        <taxon>Brachycera</taxon>
        <taxon>Muscomorpha</taxon>
        <taxon>Tephritoidea</taxon>
        <taxon>Tephritidae</taxon>
        <taxon>Bactrocera</taxon>
        <taxon>Bactrocera</taxon>
    </lineage>
</organism>
<reference evidence="4" key="1">
    <citation type="journal article" date="2014" name="BMC Genomics">
        <title>Characterizing the developmental transcriptome of the oriental fruit fly, Bactrocera dorsalis (Diptera: Tephritidae) through comparative genomic analysis with Drosophila melanogaster utilizing modENCODE datasets.</title>
        <authorList>
            <person name="Geib S.M."/>
            <person name="Calla B."/>
            <person name="Hall B."/>
            <person name="Hou S."/>
            <person name="Manoukis N.C."/>
        </authorList>
    </citation>
    <scope>NUCLEOTIDE SEQUENCE</scope>
    <source>
        <strain evidence="4">Punador</strain>
    </source>
</reference>
<feature type="compositionally biased region" description="Basic and acidic residues" evidence="3">
    <location>
        <begin position="93"/>
        <end position="107"/>
    </location>
</feature>
<feature type="compositionally biased region" description="Low complexity" evidence="3">
    <location>
        <begin position="76"/>
        <end position="90"/>
    </location>
</feature>
<gene>
    <name evidence="4" type="primary">CCD53</name>
</gene>
<dbReference type="GO" id="GO:0030041">
    <property type="term" value="P:actin filament polymerization"/>
    <property type="evidence" value="ECO:0007669"/>
    <property type="project" value="TreeGrafter"/>
</dbReference>
<feature type="region of interest" description="Disordered" evidence="3">
    <location>
        <begin position="76"/>
        <end position="131"/>
    </location>
</feature>
<accession>A0A034WKG0</accession>
<dbReference type="OrthoDB" id="268027at2759"/>
<dbReference type="GO" id="GO:0071203">
    <property type="term" value="C:WASH complex"/>
    <property type="evidence" value="ECO:0007669"/>
    <property type="project" value="InterPro"/>
</dbReference>
<sequence>MDTEILSQAVDKSQMPPLHQKRVLAFINHFIINSCNFLNDFALKCESKFVDLERKMQKVEAALTIIEAKLASVPDVTDTTATPTASNTATEKVTSDAAEKTETKPSRGETATTDNASDVPEPTVDATPEPTGVRACEDVRFKKFFKMVQFGVPTGAVKIKMQAEGVEPSILDNPNLLLTDGVTE</sequence>